<evidence type="ECO:0000259" key="2">
    <source>
        <dbReference type="Pfam" id="PF20167"/>
    </source>
</evidence>
<dbReference type="AlphaFoldDB" id="M1DQE5"/>
<reference evidence="3" key="2">
    <citation type="submission" date="2015-06" db="UniProtKB">
        <authorList>
            <consortium name="EnsemblPlants"/>
        </authorList>
    </citation>
    <scope>IDENTIFICATION</scope>
    <source>
        <strain evidence="3">DM1-3 516 R44</strain>
    </source>
</reference>
<feature type="region of interest" description="Disordered" evidence="1">
    <location>
        <begin position="1"/>
        <end position="33"/>
    </location>
</feature>
<evidence type="ECO:0000313" key="4">
    <source>
        <dbReference type="Proteomes" id="UP000011115"/>
    </source>
</evidence>
<keyword evidence="4" id="KW-1185">Reference proteome</keyword>
<sequence>MIRVGSGPGHYSCSSSRSGCGPSTTCAGPPPRSMNRIKAEGLRTIIKEKRLYTDGVIDRYPKNWSTLKAHKFRIFTKPRGLYFPNWVQEFYTAYGALVPQGKKKATTFKPIDSVVVRGRRVKCDSEDINAVLKCTSNIVDDYKYMIKTKSLETMKRCIDYRVVLMRSGASQWKDGRAAILRIGHLAYSTDRHASRLEATAPGMIDRALTATVTHLSLSIDAFAVRREVCERVQGATREVTALKAAIAEKGREPAEVHEYVDGFWDCGYS</sequence>
<dbReference type="InterPro" id="IPR046796">
    <property type="entry name" value="Transposase_32_dom"/>
</dbReference>
<reference evidence="4" key="1">
    <citation type="journal article" date="2011" name="Nature">
        <title>Genome sequence and analysis of the tuber crop potato.</title>
        <authorList>
            <consortium name="The Potato Genome Sequencing Consortium"/>
        </authorList>
    </citation>
    <scope>NUCLEOTIDE SEQUENCE [LARGE SCALE GENOMIC DNA]</scope>
    <source>
        <strain evidence="4">cv. DM1-3 516 R44</strain>
    </source>
</reference>
<dbReference type="Pfam" id="PF20167">
    <property type="entry name" value="Transposase_32"/>
    <property type="match status" value="1"/>
</dbReference>
<dbReference type="EnsemblPlants" id="PGSC0003DMT400092722">
    <property type="protein sequence ID" value="PGSC0003DMT400092722"/>
    <property type="gene ID" value="PGSC0003DMG400042293"/>
</dbReference>
<evidence type="ECO:0000313" key="3">
    <source>
        <dbReference type="EnsemblPlants" id="PGSC0003DMT400092722"/>
    </source>
</evidence>
<dbReference type="PANTHER" id="PTHR33180">
    <property type="entry name" value="PHOTOSYSTEM II CP43 REACTION CENTER PROTEIN"/>
    <property type="match status" value="1"/>
</dbReference>
<feature type="compositionally biased region" description="Low complexity" evidence="1">
    <location>
        <begin position="9"/>
        <end position="23"/>
    </location>
</feature>
<dbReference type="InParanoid" id="M1DQE5"/>
<dbReference type="PANTHER" id="PTHR33180:SF31">
    <property type="entry name" value="POLYPROTEIN PROTEIN"/>
    <property type="match status" value="1"/>
</dbReference>
<dbReference type="Gramene" id="PGSC0003DMT400092722">
    <property type="protein sequence ID" value="PGSC0003DMT400092722"/>
    <property type="gene ID" value="PGSC0003DMG400042293"/>
</dbReference>
<feature type="domain" description="Putative plant transposon protein" evidence="2">
    <location>
        <begin position="69"/>
        <end position="161"/>
    </location>
</feature>
<proteinExistence type="predicted"/>
<name>M1DQE5_SOLTU</name>
<accession>M1DQE5</accession>
<evidence type="ECO:0000256" key="1">
    <source>
        <dbReference type="SAM" id="MobiDB-lite"/>
    </source>
</evidence>
<protein>
    <recommendedName>
        <fullName evidence="2">Putative plant transposon protein domain-containing protein</fullName>
    </recommendedName>
</protein>
<dbReference type="PaxDb" id="4113-PGSC0003DMT400092722"/>
<dbReference type="Proteomes" id="UP000011115">
    <property type="component" value="Unassembled WGS sequence"/>
</dbReference>
<dbReference type="HOGENOM" id="CLU_029307_12_2_1"/>
<organism evidence="3 4">
    <name type="scientific">Solanum tuberosum</name>
    <name type="common">Potato</name>
    <dbReference type="NCBI Taxonomy" id="4113"/>
    <lineage>
        <taxon>Eukaryota</taxon>
        <taxon>Viridiplantae</taxon>
        <taxon>Streptophyta</taxon>
        <taxon>Embryophyta</taxon>
        <taxon>Tracheophyta</taxon>
        <taxon>Spermatophyta</taxon>
        <taxon>Magnoliopsida</taxon>
        <taxon>eudicotyledons</taxon>
        <taxon>Gunneridae</taxon>
        <taxon>Pentapetalae</taxon>
        <taxon>asterids</taxon>
        <taxon>lamiids</taxon>
        <taxon>Solanales</taxon>
        <taxon>Solanaceae</taxon>
        <taxon>Solanoideae</taxon>
        <taxon>Solaneae</taxon>
        <taxon>Solanum</taxon>
    </lineage>
</organism>